<evidence type="ECO:0008006" key="3">
    <source>
        <dbReference type="Google" id="ProtNLM"/>
    </source>
</evidence>
<protein>
    <recommendedName>
        <fullName evidence="3">6-bladed beta-propeller protein</fullName>
    </recommendedName>
</protein>
<accession>A0A316TZM7</accession>
<dbReference type="SUPFAM" id="SSF63829">
    <property type="entry name" value="Calcium-dependent phosphotriesterase"/>
    <property type="match status" value="1"/>
</dbReference>
<dbReference type="Proteomes" id="UP000245533">
    <property type="component" value="Unassembled WGS sequence"/>
</dbReference>
<evidence type="ECO:0000313" key="1">
    <source>
        <dbReference type="EMBL" id="PWN05656.1"/>
    </source>
</evidence>
<dbReference type="PROSITE" id="PS51257">
    <property type="entry name" value="PROKAR_LIPOPROTEIN"/>
    <property type="match status" value="1"/>
</dbReference>
<dbReference type="EMBL" id="QGGB01000009">
    <property type="protein sequence ID" value="PWN05656.1"/>
    <property type="molecule type" value="Genomic_DNA"/>
</dbReference>
<dbReference type="Gene3D" id="2.120.10.30">
    <property type="entry name" value="TolB, C-terminal domain"/>
    <property type="match status" value="1"/>
</dbReference>
<reference evidence="1 2" key="1">
    <citation type="submission" date="2018-05" db="EMBL/GenBank/DDBJ databases">
        <title>Rhodohalobacter halophilus gen. nov., sp. nov., a moderately halophilic member of the family Balneolaceae.</title>
        <authorList>
            <person name="Liu Z.-W."/>
        </authorList>
    </citation>
    <scope>NUCLEOTIDE SEQUENCE [LARGE SCALE GENOMIC DNA]</scope>
    <source>
        <strain evidence="1 2">8A47</strain>
    </source>
</reference>
<proteinExistence type="predicted"/>
<comment type="caution">
    <text evidence="1">The sequence shown here is derived from an EMBL/GenBank/DDBJ whole genome shotgun (WGS) entry which is preliminary data.</text>
</comment>
<name>A0A316TZM7_9BACT</name>
<sequence length="357" mass="40714">MYTLMKSSYPIRYLAVVLGITFVVGCSSQVETNSIQRNLEFVESIGHSSSEAYITRSRSVSSDLQRYFYIADQGLAIVHQYTLDGDFVKSIGRRGRGPGEFSGNMNVYAKGDSLLVTDFTNLTVSLFHSDGELINTFNLEERHSTEFQFFNGLLVTGHSYSLPFGTDYEDEELLHLYDSDGNVKHGFGEFLEFKEPVPSIIQKNFTAVLNGELHVVFMFFPEYKIYTKNGDLKKSFRLDEVIPNLNYETNDKESIGDFIDSRVNDLTGRVGGLFISGERIFVSLANDSLLQIEELKLREAKLVHVRSYNYPLIDGDRNVIGYIDFFYSEKDNMFYILENEQYEGFVVSKYGVINDPN</sequence>
<dbReference type="AlphaFoldDB" id="A0A316TZM7"/>
<evidence type="ECO:0000313" key="2">
    <source>
        <dbReference type="Proteomes" id="UP000245533"/>
    </source>
</evidence>
<organism evidence="1 2">
    <name type="scientific">Rhodohalobacter mucosus</name>
    <dbReference type="NCBI Taxonomy" id="2079485"/>
    <lineage>
        <taxon>Bacteria</taxon>
        <taxon>Pseudomonadati</taxon>
        <taxon>Balneolota</taxon>
        <taxon>Balneolia</taxon>
        <taxon>Balneolales</taxon>
        <taxon>Balneolaceae</taxon>
        <taxon>Rhodohalobacter</taxon>
    </lineage>
</organism>
<dbReference type="InterPro" id="IPR011042">
    <property type="entry name" value="6-blade_b-propeller_TolB-like"/>
</dbReference>
<keyword evidence="2" id="KW-1185">Reference proteome</keyword>
<gene>
    <name evidence="1" type="ORF">DDZ15_13780</name>
</gene>